<dbReference type="RefSeq" id="WP_367921822.1">
    <property type="nucleotide sequence ID" value="NZ_BAABAC010000049.1"/>
</dbReference>
<gene>
    <name evidence="2" type="ORF">ACFQ3F_15340</name>
</gene>
<keyword evidence="3" id="KW-1185">Reference proteome</keyword>
<proteinExistence type="predicted"/>
<evidence type="ECO:0000313" key="2">
    <source>
        <dbReference type="EMBL" id="MFD1249171.1"/>
    </source>
</evidence>
<organism evidence="2 3">
    <name type="scientific">Nocardioides ginsengisoli</name>
    <dbReference type="NCBI Taxonomy" id="363868"/>
    <lineage>
        <taxon>Bacteria</taxon>
        <taxon>Bacillati</taxon>
        <taxon>Actinomycetota</taxon>
        <taxon>Actinomycetes</taxon>
        <taxon>Propionibacteriales</taxon>
        <taxon>Nocardioidaceae</taxon>
        <taxon>Nocardioides</taxon>
    </lineage>
</organism>
<feature type="region of interest" description="Disordered" evidence="1">
    <location>
        <begin position="1"/>
        <end position="93"/>
    </location>
</feature>
<evidence type="ECO:0000313" key="3">
    <source>
        <dbReference type="Proteomes" id="UP001597229"/>
    </source>
</evidence>
<name>A0ABW3W1H2_9ACTN</name>
<feature type="compositionally biased region" description="Low complexity" evidence="1">
    <location>
        <begin position="28"/>
        <end position="47"/>
    </location>
</feature>
<reference evidence="3" key="1">
    <citation type="journal article" date="2019" name="Int. J. Syst. Evol. Microbiol.">
        <title>The Global Catalogue of Microorganisms (GCM) 10K type strain sequencing project: providing services to taxonomists for standard genome sequencing and annotation.</title>
        <authorList>
            <consortium name="The Broad Institute Genomics Platform"/>
            <consortium name="The Broad Institute Genome Sequencing Center for Infectious Disease"/>
            <person name="Wu L."/>
            <person name="Ma J."/>
        </authorList>
    </citation>
    <scope>NUCLEOTIDE SEQUENCE [LARGE SCALE GENOMIC DNA]</scope>
    <source>
        <strain evidence="3">CCUG 52478</strain>
    </source>
</reference>
<feature type="compositionally biased region" description="Basic and acidic residues" evidence="1">
    <location>
        <begin position="1"/>
        <end position="21"/>
    </location>
</feature>
<comment type="caution">
    <text evidence="2">The sequence shown here is derived from an EMBL/GenBank/DDBJ whole genome shotgun (WGS) entry which is preliminary data.</text>
</comment>
<accession>A0ABW3W1H2</accession>
<evidence type="ECO:0000256" key="1">
    <source>
        <dbReference type="SAM" id="MobiDB-lite"/>
    </source>
</evidence>
<dbReference type="EMBL" id="JBHTLX010000020">
    <property type="protein sequence ID" value="MFD1249171.1"/>
    <property type="molecule type" value="Genomic_DNA"/>
</dbReference>
<sequence length="93" mass="9959">MSKLDAVRALREARFNQERSRQTTQDSPRAAQRAAARASAPIAPEVAHPGAAATPPSTADELCGHPGKGGRTCQRERGHAAKTHRYTDTSNRA</sequence>
<protein>
    <submittedName>
        <fullName evidence="2">Uncharacterized protein</fullName>
    </submittedName>
</protein>
<dbReference type="Proteomes" id="UP001597229">
    <property type="component" value="Unassembled WGS sequence"/>
</dbReference>